<dbReference type="Pfam" id="PF06808">
    <property type="entry name" value="DctM"/>
    <property type="match status" value="1"/>
</dbReference>
<evidence type="ECO:0000313" key="10">
    <source>
        <dbReference type="Proteomes" id="UP000007886"/>
    </source>
</evidence>
<feature type="domain" description="TRAP C4-dicarboxylate transport system permease DctM subunit" evidence="8">
    <location>
        <begin position="5"/>
        <end position="416"/>
    </location>
</feature>
<sequence>MAVLFGSMTLLIVLAAPIFAVMGISSIVALRAKGVDLISVPQNVFEALDSFALLAVPFYVLAGNIMKVGGISNRLINLATALLGWMRGGVGSAAILTCMFFSTISGSSSATTAAVGSTMVPAMVRKGYPKNFAAATVAVGGELGAIIPPSLPMVIYGLVANVSIGGLFIAGIVPGILIGLSLIATICIVATLQDFDRTQLVPLREWARNVFVVGREAAIALMMPVIILGGIYSGVFTATEASVVAVIYGFLVGRFVYHEISFRDLIDILNDSAVMTGMVMLIVAFAALFGYAMTINQIPQYFGELIAKIASGPIAYLLLVNVLLFVVGTFMEALATILILAPILAPVAQAYGIDPVHFGIIFIVNVATGMVTPPVAVNLNIASQISGVSMDAMTRPVLIYLGVLTFDVLLISYVPPISLALLR</sequence>
<keyword evidence="5 7" id="KW-1133">Transmembrane helix</keyword>
<feature type="transmembrane region" description="Helical" evidence="7">
    <location>
        <begin position="272"/>
        <end position="294"/>
    </location>
</feature>
<dbReference type="PANTHER" id="PTHR33362">
    <property type="entry name" value="SIALIC ACID TRAP TRANSPORTER PERMEASE PROTEIN SIAT-RELATED"/>
    <property type="match status" value="1"/>
</dbReference>
<feature type="transmembrane region" description="Helical" evidence="7">
    <location>
        <begin position="241"/>
        <end position="260"/>
    </location>
</feature>
<evidence type="ECO:0000256" key="4">
    <source>
        <dbReference type="ARBA" id="ARBA00022692"/>
    </source>
</evidence>
<feature type="transmembrane region" description="Helical" evidence="7">
    <location>
        <begin position="397"/>
        <end position="422"/>
    </location>
</feature>
<evidence type="ECO:0000313" key="9">
    <source>
        <dbReference type="EMBL" id="BAL76045.1"/>
    </source>
</evidence>
<comment type="function">
    <text evidence="7">Part of the tripartite ATP-independent periplasmic (TRAP) transport system.</text>
</comment>
<organism evidence="9 10">
    <name type="scientific">Bradyrhizobium cosmicum</name>
    <dbReference type="NCBI Taxonomy" id="1404864"/>
    <lineage>
        <taxon>Bacteria</taxon>
        <taxon>Pseudomonadati</taxon>
        <taxon>Pseudomonadota</taxon>
        <taxon>Alphaproteobacteria</taxon>
        <taxon>Hyphomicrobiales</taxon>
        <taxon>Nitrobacteraceae</taxon>
        <taxon>Bradyrhizobium</taxon>
    </lineage>
</organism>
<feature type="transmembrane region" description="Helical" evidence="7">
    <location>
        <begin position="132"/>
        <end position="158"/>
    </location>
</feature>
<dbReference type="GO" id="GO:0022857">
    <property type="term" value="F:transmembrane transporter activity"/>
    <property type="evidence" value="ECO:0007669"/>
    <property type="project" value="UniProtKB-UniRule"/>
</dbReference>
<feature type="transmembrane region" description="Helical" evidence="7">
    <location>
        <begin position="164"/>
        <end position="192"/>
    </location>
</feature>
<dbReference type="InterPro" id="IPR004681">
    <property type="entry name" value="TRAP_DctM"/>
</dbReference>
<comment type="similarity">
    <text evidence="7">Belongs to the TRAP transporter large permease family.</text>
</comment>
<feature type="transmembrane region" description="Helical" evidence="7">
    <location>
        <begin position="78"/>
        <end position="102"/>
    </location>
</feature>
<feature type="transmembrane region" description="Helical" evidence="7">
    <location>
        <begin position="48"/>
        <end position="66"/>
    </location>
</feature>
<dbReference type="Proteomes" id="UP000007886">
    <property type="component" value="Chromosome"/>
</dbReference>
<evidence type="ECO:0000256" key="1">
    <source>
        <dbReference type="ARBA" id="ARBA00004429"/>
    </source>
</evidence>
<keyword evidence="6 7" id="KW-0472">Membrane</keyword>
<comment type="subunit">
    <text evidence="7">The complex comprises the extracytoplasmic solute receptor protein and the two transmembrane proteins.</text>
</comment>
<dbReference type="PIRSF" id="PIRSF006066">
    <property type="entry name" value="HI0050"/>
    <property type="match status" value="1"/>
</dbReference>
<gene>
    <name evidence="9" type="ORF">S23_28360</name>
</gene>
<keyword evidence="10" id="KW-1185">Reference proteome</keyword>
<feature type="transmembrane region" description="Helical" evidence="7">
    <location>
        <begin position="314"/>
        <end position="344"/>
    </location>
</feature>
<dbReference type="RefSeq" id="WP_015685364.1">
    <property type="nucleotide sequence ID" value="NC_017082.1"/>
</dbReference>
<keyword evidence="2" id="KW-1003">Cell membrane</keyword>
<dbReference type="AlphaFoldDB" id="A0AAI8QC47"/>
<dbReference type="InterPro" id="IPR010656">
    <property type="entry name" value="DctM"/>
</dbReference>
<name>A0AAI8QC47_9BRAD</name>
<dbReference type="KEGG" id="brs:S23_28360"/>
<reference evidence="9 10" key="1">
    <citation type="journal article" date="2012" name="Microbes Environ.">
        <title>Complete genome sequence of Bradyrhizobium sp. S23321: insights into symbiosis evolution in soil oligotrophs.</title>
        <authorList>
            <person name="Okubo T."/>
            <person name="Tsukui T."/>
            <person name="Maita H."/>
            <person name="Okamoto S."/>
            <person name="Oshima K."/>
            <person name="Fujisawa T."/>
            <person name="Saito A."/>
            <person name="Futamata H."/>
            <person name="Hattori R."/>
            <person name="Shimomura Y."/>
            <person name="Haruta S."/>
            <person name="Morimoto S."/>
            <person name="Wang Y."/>
            <person name="Sakai Y."/>
            <person name="Hattori M."/>
            <person name="Aizawa S."/>
            <person name="Nagashima K.V.P."/>
            <person name="Masuda S."/>
            <person name="Hattori T."/>
            <person name="Yamashita A."/>
            <person name="Bao Z."/>
            <person name="Hayatsu M."/>
            <person name="Kajiya-Kanegae H."/>
            <person name="Yoshinaga I."/>
            <person name="Sakamoto K."/>
            <person name="Toyota K."/>
            <person name="Nakao M."/>
            <person name="Kohara M."/>
            <person name="Anda M."/>
            <person name="Niwa R."/>
            <person name="Jung-Hwan P."/>
            <person name="Sameshima-Saito R."/>
            <person name="Tokuda S."/>
            <person name="Yamamoto S."/>
            <person name="Yamamoto S."/>
            <person name="Yokoyama T."/>
            <person name="Akutsu T."/>
            <person name="Nakamura Y."/>
            <person name="Nakahira-Yanaka Y."/>
            <person name="Takada Hoshino Y."/>
            <person name="Hirakawa H."/>
            <person name="Mitsui H."/>
            <person name="Terasawa K."/>
            <person name="Itakura M."/>
            <person name="Sato S."/>
            <person name="Ikeda-Ohtsubo W."/>
            <person name="Sakakura N."/>
            <person name="Kaminuma E."/>
            <person name="Minamisawa K."/>
        </authorList>
    </citation>
    <scope>NUCLEOTIDE SEQUENCE [LARGE SCALE GENOMIC DNA]</scope>
    <source>
        <strain evidence="9 10">S23321</strain>
    </source>
</reference>
<keyword evidence="4 7" id="KW-0812">Transmembrane</keyword>
<comment type="caution">
    <text evidence="7">Lacks conserved residue(s) required for the propagation of feature annotation.</text>
</comment>
<accession>A0AAI8QC47</accession>
<dbReference type="PANTHER" id="PTHR33362:SF5">
    <property type="entry name" value="C4-DICARBOXYLATE TRAP TRANSPORTER LARGE PERMEASE PROTEIN DCTM"/>
    <property type="match status" value="1"/>
</dbReference>
<feature type="transmembrane region" description="Helical" evidence="7">
    <location>
        <begin position="356"/>
        <end position="377"/>
    </location>
</feature>
<evidence type="ECO:0000256" key="2">
    <source>
        <dbReference type="ARBA" id="ARBA00022475"/>
    </source>
</evidence>
<keyword evidence="7" id="KW-0813">Transport</keyword>
<dbReference type="NCBIfam" id="TIGR00786">
    <property type="entry name" value="dctM"/>
    <property type="match status" value="1"/>
</dbReference>
<evidence type="ECO:0000259" key="8">
    <source>
        <dbReference type="Pfam" id="PF06808"/>
    </source>
</evidence>
<evidence type="ECO:0000256" key="6">
    <source>
        <dbReference type="ARBA" id="ARBA00023136"/>
    </source>
</evidence>
<dbReference type="EMBL" id="AP012279">
    <property type="protein sequence ID" value="BAL76045.1"/>
    <property type="molecule type" value="Genomic_DNA"/>
</dbReference>
<dbReference type="GO" id="GO:0005886">
    <property type="term" value="C:plasma membrane"/>
    <property type="evidence" value="ECO:0007669"/>
    <property type="project" value="UniProtKB-SubCell"/>
</dbReference>
<feature type="transmembrane region" description="Helical" evidence="7">
    <location>
        <begin position="213"/>
        <end position="235"/>
    </location>
</feature>
<evidence type="ECO:0000256" key="3">
    <source>
        <dbReference type="ARBA" id="ARBA00022519"/>
    </source>
</evidence>
<evidence type="ECO:0000256" key="5">
    <source>
        <dbReference type="ARBA" id="ARBA00022989"/>
    </source>
</evidence>
<protein>
    <recommendedName>
        <fullName evidence="7">TRAP transporter large permease protein</fullName>
    </recommendedName>
</protein>
<comment type="subcellular location">
    <subcellularLocation>
        <location evidence="1 7">Cell inner membrane</location>
        <topology evidence="1 7">Multi-pass membrane protein</topology>
    </subcellularLocation>
</comment>
<proteinExistence type="inferred from homology"/>
<evidence type="ECO:0000256" key="7">
    <source>
        <dbReference type="RuleBase" id="RU369079"/>
    </source>
</evidence>
<keyword evidence="3 7" id="KW-0997">Cell inner membrane</keyword>